<dbReference type="AlphaFoldDB" id="A0A8J3ZIG0"/>
<keyword evidence="2" id="KW-1185">Reference proteome</keyword>
<organism evidence="1 2">
    <name type="scientific">Virgisporangium aurantiacum</name>
    <dbReference type="NCBI Taxonomy" id="175570"/>
    <lineage>
        <taxon>Bacteria</taxon>
        <taxon>Bacillati</taxon>
        <taxon>Actinomycetota</taxon>
        <taxon>Actinomycetes</taxon>
        <taxon>Micromonosporales</taxon>
        <taxon>Micromonosporaceae</taxon>
        <taxon>Virgisporangium</taxon>
    </lineage>
</organism>
<gene>
    <name evidence="1" type="ORF">Vau01_096360</name>
</gene>
<dbReference type="EMBL" id="BOPG01000075">
    <property type="protein sequence ID" value="GIJ62120.1"/>
    <property type="molecule type" value="Genomic_DNA"/>
</dbReference>
<proteinExistence type="predicted"/>
<dbReference type="RefSeq" id="WP_204007552.1">
    <property type="nucleotide sequence ID" value="NZ_BOPG01000075.1"/>
</dbReference>
<sequence>MRTYHDAAMTYVDAVNILIEHQPLGTRCRRCGLPWKRTPRAQATTVMVGRAGYVR</sequence>
<comment type="caution">
    <text evidence="1">The sequence shown here is derived from an EMBL/GenBank/DDBJ whole genome shotgun (WGS) entry which is preliminary data.</text>
</comment>
<reference evidence="1" key="1">
    <citation type="submission" date="2021-01" db="EMBL/GenBank/DDBJ databases">
        <title>Whole genome shotgun sequence of Virgisporangium aurantiacum NBRC 16421.</title>
        <authorList>
            <person name="Komaki H."/>
            <person name="Tamura T."/>
        </authorList>
    </citation>
    <scope>NUCLEOTIDE SEQUENCE</scope>
    <source>
        <strain evidence="1">NBRC 16421</strain>
    </source>
</reference>
<evidence type="ECO:0000313" key="1">
    <source>
        <dbReference type="EMBL" id="GIJ62120.1"/>
    </source>
</evidence>
<dbReference type="Proteomes" id="UP000612585">
    <property type="component" value="Unassembled WGS sequence"/>
</dbReference>
<accession>A0A8J3ZIG0</accession>
<name>A0A8J3ZIG0_9ACTN</name>
<evidence type="ECO:0000313" key="2">
    <source>
        <dbReference type="Proteomes" id="UP000612585"/>
    </source>
</evidence>
<protein>
    <submittedName>
        <fullName evidence="1">Uncharacterized protein</fullName>
    </submittedName>
</protein>